<keyword evidence="1" id="KW-0472">Membrane</keyword>
<feature type="transmembrane region" description="Helical" evidence="1">
    <location>
        <begin position="268"/>
        <end position="289"/>
    </location>
</feature>
<feature type="transmembrane region" description="Helical" evidence="1">
    <location>
        <begin position="362"/>
        <end position="385"/>
    </location>
</feature>
<keyword evidence="1" id="KW-1133">Transmembrane helix</keyword>
<dbReference type="KEGG" id="dsc:ABOD76_16360"/>
<feature type="transmembrane region" description="Helical" evidence="1">
    <location>
        <begin position="77"/>
        <end position="101"/>
    </location>
</feature>
<sequence>MSSPERPWTARRGTPARPGSLLWLLRMQLRVSWRVLLAQRSTRILALVAVGLLVFGAVAAAPWLWQLRGPLAALGQLQGPGLLLAGAITLLVFLLMLSAAISATLEALYERGDLDLLLGAPLRPRTVLASRLLGVAVSAGTLYGLLAVPVVVFALVAGLWRLLGLLPWLLSLSLLAASLAGLITLGLVRLIGVRRARTAASIVGALSGAAFFIVTQLQNLRGREVSGVVTPELLQRLQQTLQGGGPLGEGSALWYPARALWLEPLPTLTMLAAAAVLFGLSVTLLEGAFQRGAQQAGMHGRAAPRGRRSALRPLHFRSGALAVLIKEWRLLARDPLLLSRILLQLVYLVPLGFVLLRQGGAGQLVGGAGILALGSLATSLALITTNGEEAPDLLLSAPQSLTRLRWLRLWAATLPVLGLWLLLSAAGLWHAPGLRSALGALLGLWAVLGSALIVLWRPMEVRRADLFRRGGQRGDLLMTVSTLLLQGGLMLALFLLPTRPQFGSLGLLLALVAPLLAMRRGRAARPQQA</sequence>
<accession>A0AAU7U8F6</accession>
<feature type="transmembrane region" description="Helical" evidence="1">
    <location>
        <begin position="502"/>
        <end position="518"/>
    </location>
</feature>
<proteinExistence type="predicted"/>
<dbReference type="RefSeq" id="WP_350243036.1">
    <property type="nucleotide sequence ID" value="NZ_CP158299.1"/>
</dbReference>
<feature type="transmembrane region" description="Helical" evidence="1">
    <location>
        <begin position="44"/>
        <end position="65"/>
    </location>
</feature>
<feature type="transmembrane region" description="Helical" evidence="1">
    <location>
        <begin position="406"/>
        <end position="431"/>
    </location>
</feature>
<feature type="transmembrane region" description="Helical" evidence="1">
    <location>
        <begin position="199"/>
        <end position="217"/>
    </location>
</feature>
<feature type="transmembrane region" description="Helical" evidence="1">
    <location>
        <begin position="476"/>
        <end position="496"/>
    </location>
</feature>
<keyword evidence="1" id="KW-0812">Transmembrane</keyword>
<evidence type="ECO:0008006" key="3">
    <source>
        <dbReference type="Google" id="ProtNLM"/>
    </source>
</evidence>
<feature type="transmembrane region" description="Helical" evidence="1">
    <location>
        <begin position="166"/>
        <end position="187"/>
    </location>
</feature>
<feature type="transmembrane region" description="Helical" evidence="1">
    <location>
        <begin position="437"/>
        <end position="456"/>
    </location>
</feature>
<feature type="transmembrane region" description="Helical" evidence="1">
    <location>
        <begin position="336"/>
        <end position="356"/>
    </location>
</feature>
<evidence type="ECO:0000313" key="2">
    <source>
        <dbReference type="EMBL" id="XBV84999.1"/>
    </source>
</evidence>
<dbReference type="EMBL" id="CP158299">
    <property type="protein sequence ID" value="XBV84999.1"/>
    <property type="molecule type" value="Genomic_DNA"/>
</dbReference>
<organism evidence="2">
    <name type="scientific">Deinococcus sonorensis KR-87</name>
    <dbReference type="NCBI Taxonomy" id="694439"/>
    <lineage>
        <taxon>Bacteria</taxon>
        <taxon>Thermotogati</taxon>
        <taxon>Deinococcota</taxon>
        <taxon>Deinococci</taxon>
        <taxon>Deinococcales</taxon>
        <taxon>Deinococcaceae</taxon>
        <taxon>Deinococcus</taxon>
    </lineage>
</organism>
<name>A0AAU7U8F6_9DEIO</name>
<evidence type="ECO:0000256" key="1">
    <source>
        <dbReference type="SAM" id="Phobius"/>
    </source>
</evidence>
<feature type="transmembrane region" description="Helical" evidence="1">
    <location>
        <begin position="132"/>
        <end position="160"/>
    </location>
</feature>
<gene>
    <name evidence="2" type="ORF">ABOD76_16360</name>
</gene>
<dbReference type="AlphaFoldDB" id="A0AAU7U8F6"/>
<reference evidence="2" key="1">
    <citation type="submission" date="2024-06" db="EMBL/GenBank/DDBJ databases">
        <title>Draft Genome Sequence of Deinococcus sonorensis Type Strain KR-87, a Biofilm Producing Representative of the Genus Deinococcus.</title>
        <authorList>
            <person name="Boren L.S."/>
            <person name="Grosso R.A."/>
            <person name="Hugenberg-Cox A.N."/>
            <person name="Hill J.T.E."/>
            <person name="Albert C.M."/>
            <person name="Tuohy J.M."/>
        </authorList>
    </citation>
    <scope>NUCLEOTIDE SEQUENCE</scope>
    <source>
        <strain evidence="2">KR-87</strain>
    </source>
</reference>
<protein>
    <recommendedName>
        <fullName evidence="3">ABC transporter permease</fullName>
    </recommendedName>
</protein>